<dbReference type="PROSITE" id="PS00081">
    <property type="entry name" value="LIPOXYGENASE_2"/>
    <property type="match status" value="1"/>
</dbReference>
<dbReference type="InterPro" id="IPR013819">
    <property type="entry name" value="LipOase_C"/>
</dbReference>
<dbReference type="SUPFAM" id="SSF48484">
    <property type="entry name" value="Lipoxigenase"/>
    <property type="match status" value="1"/>
</dbReference>
<protein>
    <recommendedName>
        <fullName evidence="4">Lipoxygenase domain-containing protein</fullName>
    </recommendedName>
</protein>
<feature type="domain" description="Lipoxygenase" evidence="4">
    <location>
        <begin position="1"/>
        <end position="491"/>
    </location>
</feature>
<reference evidence="5 6" key="1">
    <citation type="journal article" date="2016" name="Nat. Commun.">
        <title>Extremotolerant tardigrade genome and improved radiotolerance of human cultured cells by tardigrade-unique protein.</title>
        <authorList>
            <person name="Hashimoto T."/>
            <person name="Horikawa D.D."/>
            <person name="Saito Y."/>
            <person name="Kuwahara H."/>
            <person name="Kozuka-Hata H."/>
            <person name="Shin-I T."/>
            <person name="Minakuchi Y."/>
            <person name="Ohishi K."/>
            <person name="Motoyama A."/>
            <person name="Aizu T."/>
            <person name="Enomoto A."/>
            <person name="Kondo K."/>
            <person name="Tanaka S."/>
            <person name="Hara Y."/>
            <person name="Koshikawa S."/>
            <person name="Sagara H."/>
            <person name="Miura T."/>
            <person name="Yokobori S."/>
            <person name="Miyagawa K."/>
            <person name="Suzuki Y."/>
            <person name="Kubo T."/>
            <person name="Oyama M."/>
            <person name="Kohara Y."/>
            <person name="Fujiyama A."/>
            <person name="Arakawa K."/>
            <person name="Katayama T."/>
            <person name="Toyoda A."/>
            <person name="Kunieda T."/>
        </authorList>
    </citation>
    <scope>NUCLEOTIDE SEQUENCE [LARGE SCALE GENOMIC DNA]</scope>
    <source>
        <strain evidence="5 6">YOKOZUNA-1</strain>
    </source>
</reference>
<keyword evidence="1" id="KW-0479">Metal-binding</keyword>
<evidence type="ECO:0000256" key="2">
    <source>
        <dbReference type="ARBA" id="ARBA00022964"/>
    </source>
</evidence>
<evidence type="ECO:0000259" key="4">
    <source>
        <dbReference type="PROSITE" id="PS51393"/>
    </source>
</evidence>
<dbReference type="STRING" id="947166.A0A1D1VZC1"/>
<keyword evidence="3" id="KW-0560">Oxidoreductase</keyword>
<dbReference type="OrthoDB" id="6330879at2759"/>
<dbReference type="GO" id="GO:0034440">
    <property type="term" value="P:lipid oxidation"/>
    <property type="evidence" value="ECO:0007669"/>
    <property type="project" value="InterPro"/>
</dbReference>
<evidence type="ECO:0000313" key="6">
    <source>
        <dbReference type="Proteomes" id="UP000186922"/>
    </source>
</evidence>
<gene>
    <name evidence="5" type="primary">RvY_16677</name>
    <name evidence="5" type="synonym">RvY_16677.1</name>
    <name evidence="5" type="ORF">RvY_16677-1</name>
</gene>
<dbReference type="EMBL" id="BDGG01000014">
    <property type="protein sequence ID" value="GAV06737.1"/>
    <property type="molecule type" value="Genomic_DNA"/>
</dbReference>
<dbReference type="PROSITE" id="PS51393">
    <property type="entry name" value="LIPOXYGENASE_3"/>
    <property type="match status" value="1"/>
</dbReference>
<dbReference type="AlphaFoldDB" id="A0A1D1VZC1"/>
<dbReference type="InterPro" id="IPR020834">
    <property type="entry name" value="LipOase_CS"/>
</dbReference>
<dbReference type="Gene3D" id="1.20.245.10">
    <property type="entry name" value="Lipoxygenase-1, Domain 5"/>
    <property type="match status" value="1"/>
</dbReference>
<dbReference type="Proteomes" id="UP000186922">
    <property type="component" value="Unassembled WGS sequence"/>
</dbReference>
<evidence type="ECO:0000313" key="5">
    <source>
        <dbReference type="EMBL" id="GAV06737.1"/>
    </source>
</evidence>
<organism evidence="5 6">
    <name type="scientific">Ramazzottius varieornatus</name>
    <name type="common">Water bear</name>
    <name type="synonym">Tardigrade</name>
    <dbReference type="NCBI Taxonomy" id="947166"/>
    <lineage>
        <taxon>Eukaryota</taxon>
        <taxon>Metazoa</taxon>
        <taxon>Ecdysozoa</taxon>
        <taxon>Tardigrada</taxon>
        <taxon>Eutardigrada</taxon>
        <taxon>Parachela</taxon>
        <taxon>Hypsibioidea</taxon>
        <taxon>Ramazzottiidae</taxon>
        <taxon>Ramazzottius</taxon>
    </lineage>
</organism>
<dbReference type="GO" id="GO:0046872">
    <property type="term" value="F:metal ion binding"/>
    <property type="evidence" value="ECO:0007669"/>
    <property type="project" value="UniProtKB-KW"/>
</dbReference>
<keyword evidence="2" id="KW-0223">Dioxygenase</keyword>
<dbReference type="PRINTS" id="PR00087">
    <property type="entry name" value="LIPOXYGENASE"/>
</dbReference>
<evidence type="ECO:0000256" key="3">
    <source>
        <dbReference type="ARBA" id="ARBA00023002"/>
    </source>
</evidence>
<dbReference type="InterPro" id="IPR036226">
    <property type="entry name" value="LipOase_C_sf"/>
</dbReference>
<accession>A0A1D1VZC1</accession>
<dbReference type="PANTHER" id="PTHR11771">
    <property type="entry name" value="LIPOXYGENASE"/>
    <property type="match status" value="1"/>
</dbReference>
<evidence type="ECO:0000256" key="1">
    <source>
        <dbReference type="ARBA" id="ARBA00022723"/>
    </source>
</evidence>
<keyword evidence="6" id="KW-1185">Reference proteome</keyword>
<dbReference type="InterPro" id="IPR000907">
    <property type="entry name" value="LipOase"/>
</dbReference>
<proteinExistence type="predicted"/>
<dbReference type="Gene3D" id="3.10.450.60">
    <property type="match status" value="1"/>
</dbReference>
<sequence>MNLIKESKTLQATYGGSGSFKSFKDLKKLYKQTKKMGLPLSQKHWTSDYWFGAQRIQGANPVLIKLARSIPTNLDFDPSVVKEILGGMTLQEAVDAKRIFKIDLKVLKDLPCAGGRTICCPIALFYLDQKKNDLLPLCIQLFQEPNETNPVFYPTDPPYAWLVAKMYYNNADSAMHQSITHLGFTHIIMEGTVICTHRHLSEAHPMFKLMAPHFLFLLAINKRGLDKLINIGGWVDKTTVYGVEGMLEVMRRKLDVWKLDEDPIPPADCARRGVLDKFVLPYYPYRDDAVAVYYLIEKYVRTVVRHFYDSPDKIEHDYELQNWAAELVRPREEGGLGLNGIAGNGRFTHVEQIVSVISAMICTCSVGHAASNFMQYDEYGFPPNYPAFLVGEFPTQKEGFTEKDIFDQLPPQNLILDAMVVTRLLSTRGTQPLGDFEVQYLHDPVSVAAAEQLRQDLRGVSDNIRKRNAAKTTRFPYPWLDPDGIPNSISI</sequence>
<comment type="caution">
    <text evidence="5">The sequence shown here is derived from an EMBL/GenBank/DDBJ whole genome shotgun (WGS) entry which is preliminary data.</text>
</comment>
<dbReference type="Pfam" id="PF00305">
    <property type="entry name" value="Lipoxygenase"/>
    <property type="match status" value="1"/>
</dbReference>
<name>A0A1D1VZC1_RAMVA</name>
<dbReference type="GO" id="GO:0016702">
    <property type="term" value="F:oxidoreductase activity, acting on single donors with incorporation of molecular oxygen, incorporation of two atoms of oxygen"/>
    <property type="evidence" value="ECO:0007669"/>
    <property type="project" value="InterPro"/>
</dbReference>